<feature type="transmembrane region" description="Helical" evidence="10">
    <location>
        <begin position="84"/>
        <end position="106"/>
    </location>
</feature>
<feature type="transmembrane region" description="Helical" evidence="10">
    <location>
        <begin position="27"/>
        <end position="48"/>
    </location>
</feature>
<dbReference type="EMBL" id="FOBC01000013">
    <property type="protein sequence ID" value="SEL63821.1"/>
    <property type="molecule type" value="Genomic_DNA"/>
</dbReference>
<dbReference type="GO" id="GO:0008137">
    <property type="term" value="F:NADH dehydrogenase (ubiquinone) activity"/>
    <property type="evidence" value="ECO:0007669"/>
    <property type="project" value="InterPro"/>
</dbReference>
<dbReference type="GO" id="GO:0048039">
    <property type="term" value="F:ubiquinone binding"/>
    <property type="evidence" value="ECO:0007669"/>
    <property type="project" value="TreeGrafter"/>
</dbReference>
<dbReference type="PANTHER" id="PTHR43507">
    <property type="entry name" value="NADH-UBIQUINONE OXIDOREDUCTASE CHAIN 4"/>
    <property type="match status" value="1"/>
</dbReference>
<feature type="transmembrane region" description="Helical" evidence="10">
    <location>
        <begin position="317"/>
        <end position="335"/>
    </location>
</feature>
<feature type="domain" description="NADH:quinone oxidoreductase/Mrp antiporter transmembrane" evidence="11">
    <location>
        <begin position="136"/>
        <end position="432"/>
    </location>
</feature>
<dbReference type="PANTHER" id="PTHR43507:SF1">
    <property type="entry name" value="NADH-UBIQUINONE OXIDOREDUCTASE CHAIN 4"/>
    <property type="match status" value="1"/>
</dbReference>
<evidence type="ECO:0000256" key="4">
    <source>
        <dbReference type="ARBA" id="ARBA00022692"/>
    </source>
</evidence>
<evidence type="ECO:0000256" key="6">
    <source>
        <dbReference type="ARBA" id="ARBA00023136"/>
    </source>
</evidence>
<feature type="transmembrane region" description="Helical" evidence="10">
    <location>
        <begin position="341"/>
        <end position="361"/>
    </location>
</feature>
<keyword evidence="5 10" id="KW-1133">Transmembrane helix</keyword>
<evidence type="ECO:0000256" key="5">
    <source>
        <dbReference type="ARBA" id="ARBA00022989"/>
    </source>
</evidence>
<organism evidence="12 13">
    <name type="scientific">Halomonas daqiaonensis</name>
    <dbReference type="NCBI Taxonomy" id="650850"/>
    <lineage>
        <taxon>Bacteria</taxon>
        <taxon>Pseudomonadati</taxon>
        <taxon>Pseudomonadota</taxon>
        <taxon>Gammaproteobacteria</taxon>
        <taxon>Oceanospirillales</taxon>
        <taxon>Halomonadaceae</taxon>
        <taxon>Halomonas</taxon>
    </lineage>
</organism>
<keyword evidence="4 9" id="KW-0812">Transmembrane</keyword>
<dbReference type="STRING" id="650850.SAMN04488129_11343"/>
<dbReference type="GO" id="GO:0042773">
    <property type="term" value="P:ATP synthesis coupled electron transport"/>
    <property type="evidence" value="ECO:0007669"/>
    <property type="project" value="InterPro"/>
</dbReference>
<comment type="subcellular location">
    <subcellularLocation>
        <location evidence="1">Endomembrane system</location>
        <topology evidence="1">Multi-pass membrane protein</topology>
    </subcellularLocation>
    <subcellularLocation>
        <location evidence="9">Membrane</location>
        <topology evidence="9">Multi-pass membrane protein</topology>
    </subcellularLocation>
</comment>
<feature type="transmembrane region" description="Helical" evidence="10">
    <location>
        <begin position="126"/>
        <end position="156"/>
    </location>
</feature>
<dbReference type="Pfam" id="PF00361">
    <property type="entry name" value="Proton_antipo_M"/>
    <property type="match status" value="1"/>
</dbReference>
<comment type="similarity">
    <text evidence="2">Belongs to the complex I subunit 4 family.</text>
</comment>
<evidence type="ECO:0000313" key="13">
    <source>
        <dbReference type="Proteomes" id="UP000198807"/>
    </source>
</evidence>
<evidence type="ECO:0000256" key="7">
    <source>
        <dbReference type="ARBA" id="ARBA00031584"/>
    </source>
</evidence>
<feature type="transmembrane region" description="Helical" evidence="10">
    <location>
        <begin position="381"/>
        <end position="400"/>
    </location>
</feature>
<dbReference type="GO" id="GO:0012505">
    <property type="term" value="C:endomembrane system"/>
    <property type="evidence" value="ECO:0007669"/>
    <property type="project" value="UniProtKB-SubCell"/>
</dbReference>
<evidence type="ECO:0000256" key="3">
    <source>
        <dbReference type="ARBA" id="ARBA00019906"/>
    </source>
</evidence>
<feature type="transmembrane region" description="Helical" evidence="10">
    <location>
        <begin position="420"/>
        <end position="443"/>
    </location>
</feature>
<dbReference type="RefSeq" id="WP_089713777.1">
    <property type="nucleotide sequence ID" value="NZ_FOBC01000013.1"/>
</dbReference>
<proteinExistence type="inferred from homology"/>
<sequence>MTLLWLILIPFIGGLLCWQAERFGDLAPRWIALATMLLELAITLGLWLHGDYHLGNAGMASESLRWSMEWRVEWIPRFGIDVHLALDGLSLVLIALTGFLGVLAVLCSWHEIVHRVGFFHLNLLWILGGVVGVFLAIDLFLFFFFWEAMLVPMYFLIALWGHSGSQGRTRIRAATKFFIYTQASGLLMLVSILGLVFAHHAQTGEYTFAYATLMQTELSEGTAMWLMLGFFVAFAVKLPVVPMHGWLPDAHAQAPTAGSVDLAGILLKTAAYGMLRFALPLFPEASQAFAPVAMTLGLIGIFYGALLACGQQDIKRLIAYTSIAHMGFVLIGIYAGTQLALQGVVLMMVAHAFSASGLFLLSGQLYERLHTRDMREMGGLWARLGSLPGFSMCFVAASLGMPGTANFLGEFLILFGSFPVAPWVVVIASVGLVLAAIYSLLLMQRVYFGPPQGDGIFADLDHREYLMMLTLLGLVLLFGLYPQPLLDTTGAAMGEVQRLFGAASQSTTLQTGTP</sequence>
<dbReference type="AlphaFoldDB" id="A0A1H7RU82"/>
<dbReference type="OrthoDB" id="9768329at2"/>
<dbReference type="GO" id="GO:0003954">
    <property type="term" value="F:NADH dehydrogenase activity"/>
    <property type="evidence" value="ECO:0007669"/>
    <property type="project" value="TreeGrafter"/>
</dbReference>
<feature type="transmembrane region" description="Helical" evidence="10">
    <location>
        <begin position="464"/>
        <end position="481"/>
    </location>
</feature>
<dbReference type="GO" id="GO:0015990">
    <property type="term" value="P:electron transport coupled proton transport"/>
    <property type="evidence" value="ECO:0007669"/>
    <property type="project" value="TreeGrafter"/>
</dbReference>
<evidence type="ECO:0000256" key="2">
    <source>
        <dbReference type="ARBA" id="ARBA00009025"/>
    </source>
</evidence>
<feature type="transmembrane region" description="Helical" evidence="10">
    <location>
        <begin position="262"/>
        <end position="282"/>
    </location>
</feature>
<evidence type="ECO:0000256" key="1">
    <source>
        <dbReference type="ARBA" id="ARBA00004127"/>
    </source>
</evidence>
<keyword evidence="13" id="KW-1185">Reference proteome</keyword>
<feature type="transmembrane region" description="Helical" evidence="10">
    <location>
        <begin position="222"/>
        <end position="241"/>
    </location>
</feature>
<keyword evidence="6 10" id="KW-0472">Membrane</keyword>
<evidence type="ECO:0000313" key="12">
    <source>
        <dbReference type="EMBL" id="SEL63821.1"/>
    </source>
</evidence>
<dbReference type="NCBIfam" id="TIGR01972">
    <property type="entry name" value="NDH_I_M"/>
    <property type="match status" value="1"/>
</dbReference>
<name>A0A1H7RU82_9GAMM</name>
<dbReference type="InterPro" id="IPR003918">
    <property type="entry name" value="NADH_UbQ_OxRdtase"/>
</dbReference>
<accession>A0A1H7RU82</accession>
<evidence type="ECO:0000259" key="11">
    <source>
        <dbReference type="Pfam" id="PF00361"/>
    </source>
</evidence>
<feature type="transmembrane region" description="Helical" evidence="10">
    <location>
        <begin position="177"/>
        <end position="202"/>
    </location>
</feature>
<dbReference type="Proteomes" id="UP000198807">
    <property type="component" value="Unassembled WGS sequence"/>
</dbReference>
<reference evidence="13" key="1">
    <citation type="submission" date="2016-10" db="EMBL/GenBank/DDBJ databases">
        <authorList>
            <person name="Varghese N."/>
            <person name="Submissions S."/>
        </authorList>
    </citation>
    <scope>NUCLEOTIDE SEQUENCE [LARGE SCALE GENOMIC DNA]</scope>
    <source>
        <strain evidence="13">CGMCC 1.9150</strain>
    </source>
</reference>
<feature type="transmembrane region" description="Helical" evidence="10">
    <location>
        <begin position="288"/>
        <end position="310"/>
    </location>
</feature>
<dbReference type="NCBIfam" id="NF004498">
    <property type="entry name" value="PRK05846.1-1"/>
    <property type="match status" value="1"/>
</dbReference>
<dbReference type="InterPro" id="IPR010227">
    <property type="entry name" value="NADH_Q_OxRdtase_chainM/4"/>
</dbReference>
<evidence type="ECO:0000256" key="8">
    <source>
        <dbReference type="ARBA" id="ARBA00032798"/>
    </source>
</evidence>
<dbReference type="GO" id="GO:0016020">
    <property type="term" value="C:membrane"/>
    <property type="evidence" value="ECO:0007669"/>
    <property type="project" value="UniProtKB-SubCell"/>
</dbReference>
<dbReference type="PRINTS" id="PR01437">
    <property type="entry name" value="NUOXDRDTASE4"/>
</dbReference>
<dbReference type="InterPro" id="IPR001750">
    <property type="entry name" value="ND/Mrp_TM"/>
</dbReference>
<protein>
    <recommendedName>
        <fullName evidence="3">NADH-quinone oxidoreductase subunit M</fullName>
    </recommendedName>
    <alternativeName>
        <fullName evidence="7">NADH dehydrogenase I subunit M</fullName>
    </alternativeName>
    <alternativeName>
        <fullName evidence="8">NDH-1 subunit M</fullName>
    </alternativeName>
</protein>
<evidence type="ECO:0000256" key="10">
    <source>
        <dbReference type="SAM" id="Phobius"/>
    </source>
</evidence>
<evidence type="ECO:0000256" key="9">
    <source>
        <dbReference type="RuleBase" id="RU000320"/>
    </source>
</evidence>
<gene>
    <name evidence="12" type="ORF">SAMN04488129_11343</name>
</gene>